<organism evidence="2 3">
    <name type="scientific">Brassica carinata</name>
    <name type="common">Ethiopian mustard</name>
    <name type="synonym">Abyssinian cabbage</name>
    <dbReference type="NCBI Taxonomy" id="52824"/>
    <lineage>
        <taxon>Eukaryota</taxon>
        <taxon>Viridiplantae</taxon>
        <taxon>Streptophyta</taxon>
        <taxon>Embryophyta</taxon>
        <taxon>Tracheophyta</taxon>
        <taxon>Spermatophyta</taxon>
        <taxon>Magnoliopsida</taxon>
        <taxon>eudicotyledons</taxon>
        <taxon>Gunneridae</taxon>
        <taxon>Pentapetalae</taxon>
        <taxon>rosids</taxon>
        <taxon>malvids</taxon>
        <taxon>Brassicales</taxon>
        <taxon>Brassicaceae</taxon>
        <taxon>Brassiceae</taxon>
        <taxon>Brassica</taxon>
    </lineage>
</organism>
<comment type="caution">
    <text evidence="2">The sequence shown here is derived from an EMBL/GenBank/DDBJ whole genome shotgun (WGS) entry which is preliminary data.</text>
</comment>
<feature type="region of interest" description="Disordered" evidence="1">
    <location>
        <begin position="1"/>
        <end position="25"/>
    </location>
</feature>
<evidence type="ECO:0000256" key="1">
    <source>
        <dbReference type="SAM" id="MobiDB-lite"/>
    </source>
</evidence>
<reference evidence="2 3" key="1">
    <citation type="submission" date="2020-02" db="EMBL/GenBank/DDBJ databases">
        <authorList>
            <person name="Ma Q."/>
            <person name="Huang Y."/>
            <person name="Song X."/>
            <person name="Pei D."/>
        </authorList>
    </citation>
    <scope>NUCLEOTIDE SEQUENCE [LARGE SCALE GENOMIC DNA]</scope>
    <source>
        <strain evidence="2">Sxm20200214</strain>
        <tissue evidence="2">Leaf</tissue>
    </source>
</reference>
<gene>
    <name evidence="2" type="ORF">Bca52824_006015</name>
</gene>
<name>A0A8X7WSQ4_BRACI</name>
<protein>
    <submittedName>
        <fullName evidence="2">Uncharacterized protein</fullName>
    </submittedName>
</protein>
<evidence type="ECO:0000313" key="3">
    <source>
        <dbReference type="Proteomes" id="UP000886595"/>
    </source>
</evidence>
<evidence type="ECO:0000313" key="2">
    <source>
        <dbReference type="EMBL" id="KAG2334835.1"/>
    </source>
</evidence>
<proteinExistence type="predicted"/>
<sequence length="170" mass="19259">MQEEEAKVPTRLDSKVQEEVMEKTVDTKAATQNKLWFPEKTDAESHNSDVEHDEAVTRKQSYFIGMRGLRSCGEKVVSRITTAIVAYGLCGDSVDIDQVEENISMPWLFKFKQRLCVQARLDSLFTNLLLFLLVQCGKESPFFCVALLEKQDTAASSSQHTQLVGLVFYK</sequence>
<accession>A0A8X7WSQ4</accession>
<keyword evidence="3" id="KW-1185">Reference proteome</keyword>
<dbReference type="EMBL" id="JAAMPC010000001">
    <property type="protein sequence ID" value="KAG2334835.1"/>
    <property type="molecule type" value="Genomic_DNA"/>
</dbReference>
<dbReference type="Proteomes" id="UP000886595">
    <property type="component" value="Unassembled WGS sequence"/>
</dbReference>
<dbReference type="AlphaFoldDB" id="A0A8X7WSQ4"/>